<dbReference type="SUPFAM" id="SSF63829">
    <property type="entry name" value="Calcium-dependent phosphotriesterase"/>
    <property type="match status" value="1"/>
</dbReference>
<dbReference type="PANTHER" id="PTHR10426:SF88">
    <property type="entry name" value="ADIPOCYTE PLASMA MEMBRANE-ASSOCIATED PROTEIN HEMOMUCIN-RELATED"/>
    <property type="match status" value="1"/>
</dbReference>
<comment type="caution">
    <text evidence="5">The sequence shown here is derived from an EMBL/GenBank/DDBJ whole genome shotgun (WGS) entry which is preliminary data.</text>
</comment>
<feature type="domain" description="Strictosidine synthase conserved region" evidence="4">
    <location>
        <begin position="148"/>
        <end position="241"/>
    </location>
</feature>
<name>A0A4Y8UJE1_9GAMM</name>
<dbReference type="GO" id="GO:0012505">
    <property type="term" value="C:endomembrane system"/>
    <property type="evidence" value="ECO:0007669"/>
    <property type="project" value="TreeGrafter"/>
</dbReference>
<dbReference type="OrthoDB" id="9775406at2"/>
<evidence type="ECO:0000313" key="6">
    <source>
        <dbReference type="Proteomes" id="UP000298133"/>
    </source>
</evidence>
<keyword evidence="6" id="KW-1185">Reference proteome</keyword>
<evidence type="ECO:0000256" key="2">
    <source>
        <dbReference type="ARBA" id="ARBA00022553"/>
    </source>
</evidence>
<dbReference type="GO" id="GO:0016787">
    <property type="term" value="F:hydrolase activity"/>
    <property type="evidence" value="ECO:0007669"/>
    <property type="project" value="TreeGrafter"/>
</dbReference>
<dbReference type="Proteomes" id="UP000298133">
    <property type="component" value="Unassembled WGS sequence"/>
</dbReference>
<dbReference type="Pfam" id="PF20067">
    <property type="entry name" value="SSL_N"/>
    <property type="match status" value="1"/>
</dbReference>
<evidence type="ECO:0000313" key="5">
    <source>
        <dbReference type="EMBL" id="TFH67443.1"/>
    </source>
</evidence>
<dbReference type="PANTHER" id="PTHR10426">
    <property type="entry name" value="STRICTOSIDINE SYNTHASE-RELATED"/>
    <property type="match status" value="1"/>
</dbReference>
<evidence type="ECO:0000259" key="4">
    <source>
        <dbReference type="Pfam" id="PF03088"/>
    </source>
</evidence>
<dbReference type="AlphaFoldDB" id="A0A4Y8UJE1"/>
<comment type="similarity">
    <text evidence="1">Belongs to the strictosidine synthase family.</text>
</comment>
<keyword evidence="3" id="KW-0325">Glycoprotein</keyword>
<accession>A0A4Y8UJE1</accession>
<organism evidence="5 6">
    <name type="scientific">Gammaproteobacteria bacterium LSUCC0057</name>
    <dbReference type="NCBI Taxonomy" id="2559237"/>
    <lineage>
        <taxon>Bacteria</taxon>
        <taxon>Pseudomonadati</taxon>
        <taxon>Pseudomonadota</taxon>
        <taxon>Gammaproteobacteria</taxon>
        <taxon>Cellvibrionales</taxon>
        <taxon>Porticoccaceae</taxon>
        <taxon>SAR92 clade</taxon>
    </lineage>
</organism>
<proteinExistence type="inferred from homology"/>
<evidence type="ECO:0000256" key="1">
    <source>
        <dbReference type="ARBA" id="ARBA00009191"/>
    </source>
</evidence>
<dbReference type="EMBL" id="SPIA01000003">
    <property type="protein sequence ID" value="TFH67443.1"/>
    <property type="molecule type" value="Genomic_DNA"/>
</dbReference>
<dbReference type="InterPro" id="IPR011042">
    <property type="entry name" value="6-blade_b-propeller_TolB-like"/>
</dbReference>
<dbReference type="Pfam" id="PF03088">
    <property type="entry name" value="Str_synth"/>
    <property type="match status" value="1"/>
</dbReference>
<keyword evidence="2" id="KW-0597">Phosphoprotein</keyword>
<dbReference type="InterPro" id="IPR018119">
    <property type="entry name" value="Strictosidine_synth_cons-reg"/>
</dbReference>
<reference evidence="5 6" key="1">
    <citation type="submission" date="2019-03" db="EMBL/GenBank/DDBJ databases">
        <title>Draft genome of Gammaproteobacteria bacterium LSUCC0057, a member of the SAR92 clade.</title>
        <authorList>
            <person name="Lanclos V.C."/>
            <person name="Doiron C."/>
            <person name="Henson M.W."/>
            <person name="Thrash J.C."/>
        </authorList>
    </citation>
    <scope>NUCLEOTIDE SEQUENCE [LARGE SCALE GENOMIC DNA]</scope>
    <source>
        <strain evidence="5 6">LSUCC0057</strain>
    </source>
</reference>
<dbReference type="Gene3D" id="2.120.10.30">
    <property type="entry name" value="TolB, C-terminal domain"/>
    <property type="match status" value="1"/>
</dbReference>
<sequence length="366" mass="40047">MKKFLLVVLCTLFAYLLLWPVAVDPVAWQSAKASEFAGVYARNQRLAAVERLAIADDAQLHGPEAVAAGADQQLYFSTGEGWIIRHNPVTGSSERWVNVGGRPLGLAFDRSGRLLVANAYLGLQSVSRDGTIELLTDRVDGRRIEYADDLDIAADGTIYFSDASTKFGAEKFGGTYPASILDLLEHGGHGELLAYSPHTGVTTRLLDGLQFANGVAVAADSAFVLVNETGANRVVRYWLTGPRQGHSEIFLDALPGFPDNLVRDGDHFWLGLVSPRLPLLDALADWPLLRKIVARLPERFKPAAKHYSHLLRIDSNGRVVESLQDPSGGYHTITGALRTSGEMGNWLYLTSLHERSLARLRYPTGE</sequence>
<gene>
    <name evidence="5" type="ORF">E3W66_08105</name>
</gene>
<protein>
    <submittedName>
        <fullName evidence="5">SMP-30/gluconolactonase/LRE family protein</fullName>
    </submittedName>
</protein>
<evidence type="ECO:0000256" key="3">
    <source>
        <dbReference type="ARBA" id="ARBA00023180"/>
    </source>
</evidence>